<keyword evidence="3" id="KW-1185">Reference proteome</keyword>
<organism evidence="2 3">
    <name type="scientific">Thermogemmatispora tikiterensis</name>
    <dbReference type="NCBI Taxonomy" id="1825093"/>
    <lineage>
        <taxon>Bacteria</taxon>
        <taxon>Bacillati</taxon>
        <taxon>Chloroflexota</taxon>
        <taxon>Ktedonobacteria</taxon>
        <taxon>Thermogemmatisporales</taxon>
        <taxon>Thermogemmatisporaceae</taxon>
        <taxon>Thermogemmatispora</taxon>
    </lineage>
</organism>
<gene>
    <name evidence="2" type="ORF">A4R35_00565</name>
</gene>
<evidence type="ECO:0000313" key="2">
    <source>
        <dbReference type="EMBL" id="RAQ94003.1"/>
    </source>
</evidence>
<evidence type="ECO:0000313" key="3">
    <source>
        <dbReference type="Proteomes" id="UP000248706"/>
    </source>
</evidence>
<reference evidence="2 3" key="1">
    <citation type="submission" date="2016-08" db="EMBL/GenBank/DDBJ databases">
        <title>Analysis of Carbohydrate Active Enzymes in Thermogemmatispora T81 Reveals Carbohydrate Degradation Ability.</title>
        <authorList>
            <person name="Tomazini A."/>
            <person name="Lal S."/>
            <person name="Stott M."/>
            <person name="Henrissat B."/>
            <person name="Polikarpov I."/>
            <person name="Sparling R."/>
            <person name="Levin D.B."/>
        </authorList>
    </citation>
    <scope>NUCLEOTIDE SEQUENCE [LARGE SCALE GENOMIC DNA]</scope>
    <source>
        <strain evidence="2 3">T81</strain>
    </source>
</reference>
<dbReference type="EMBL" id="MCIF01000002">
    <property type="protein sequence ID" value="RAQ94003.1"/>
    <property type="molecule type" value="Genomic_DNA"/>
</dbReference>
<sequence>MKEQERLLVAEGGKKYVAQRSALQQPQSEITRQMELHAGALRELCAELLLFTLVSECCLELSRSLNREVEIQREQIAGALWVERIAMLEQALAGAEIWEGLELSAAGRQRLIERLKAWLTSSKQGAQATPPACAAPPPGGPRSEEAAPVDPYDPAGHPQGGSGA</sequence>
<evidence type="ECO:0000256" key="1">
    <source>
        <dbReference type="SAM" id="MobiDB-lite"/>
    </source>
</evidence>
<protein>
    <submittedName>
        <fullName evidence="2">Uncharacterized protein</fullName>
    </submittedName>
</protein>
<feature type="region of interest" description="Disordered" evidence="1">
    <location>
        <begin position="122"/>
        <end position="164"/>
    </location>
</feature>
<proteinExistence type="predicted"/>
<comment type="caution">
    <text evidence="2">The sequence shown here is derived from an EMBL/GenBank/DDBJ whole genome shotgun (WGS) entry which is preliminary data.</text>
</comment>
<dbReference type="AlphaFoldDB" id="A0A328VEN3"/>
<dbReference type="Proteomes" id="UP000248706">
    <property type="component" value="Unassembled WGS sequence"/>
</dbReference>
<name>A0A328VEN3_9CHLR</name>
<accession>A0A328VEN3</accession>